<dbReference type="SUPFAM" id="SSF55486">
    <property type="entry name" value="Metalloproteases ('zincins'), catalytic domain"/>
    <property type="match status" value="1"/>
</dbReference>
<gene>
    <name evidence="2" type="ORF">FHR95_000888</name>
</gene>
<keyword evidence="3" id="KW-1185">Reference proteome</keyword>
<accession>A0A7W5GYJ7</accession>
<sequence length="657" mass="72040">MNRSAQRLASGLCGLLWLVNVGLAWGEPAAHTAARTLSIQFDPATRALQGELRQPLPEGGHFRLMEGLTVIAAQRGDETIRVTQDAKGRWQLPPGDTGTDDEASVTLRWQGTLPEAGEGDRHRVSVEGSLLPTRAGWYPHLADAAVPLRLTVRVPAGQRALGSGSLLEEREVEGDYLARFHHPHTREVEIATGPWQLRERETEGVRLRTLFPPGLDAAFAETYLQHSAEHLALFQSRLGPLPYSSFSIAASPAPVGIAFPGFTLLGERVIPLPFIPRTSLAHELMHAWWGAGVNVDYASGNWSEALTTYLADHALAEQSGEAESLRRRWLTDLAALPAAQESALVAFRGDPDPAGRLIGYQHGALLFHMLRQRIGDKAFDRGLRRLAEQWMHRTADWSALIDAFGEAAGEPQDAFFAPWLTRPGRPSLQLESVRLDAKGSGYRLRGELVQRGPHAPWPLEVPLVAETQTGPVRVIQPMEGQRQAFDITLSSYPLAMEVDPGADLLRHPGAMPAILRQLMLDPTTRVLALDEAHRPLARQVLGRQPDALDAFADRPKDAPSPLLVIGTTTALREWRQANDLPAPPKPLETAGQARFWMIPEQRVGLLSGDDAGALARLAGSLRHHGQRSYVVHGGDGETRDAGTWEVEENPLRVTFPR</sequence>
<evidence type="ECO:0000313" key="3">
    <source>
        <dbReference type="Proteomes" id="UP000563050"/>
    </source>
</evidence>
<dbReference type="Pfam" id="PF01433">
    <property type="entry name" value="Peptidase_M1"/>
    <property type="match status" value="1"/>
</dbReference>
<dbReference type="EMBL" id="JACHXQ010000002">
    <property type="protein sequence ID" value="MBB3183347.1"/>
    <property type="molecule type" value="Genomic_DNA"/>
</dbReference>
<dbReference type="AlphaFoldDB" id="A0A7W5GYJ7"/>
<proteinExistence type="predicted"/>
<dbReference type="Gene3D" id="1.10.390.10">
    <property type="entry name" value="Neutral Protease Domain 2"/>
    <property type="match status" value="1"/>
</dbReference>
<dbReference type="InterPro" id="IPR027268">
    <property type="entry name" value="Peptidase_M4/M1_CTD_sf"/>
</dbReference>
<feature type="domain" description="Peptidase M1 membrane alanine aminopeptidase" evidence="1">
    <location>
        <begin position="280"/>
        <end position="419"/>
    </location>
</feature>
<dbReference type="PANTHER" id="PTHR45726:SF3">
    <property type="entry name" value="LEUKOTRIENE A-4 HYDROLASE"/>
    <property type="match status" value="1"/>
</dbReference>
<comment type="caution">
    <text evidence="2">The sequence shown here is derived from an EMBL/GenBank/DDBJ whole genome shotgun (WGS) entry which is preliminary data.</text>
</comment>
<evidence type="ECO:0000313" key="2">
    <source>
        <dbReference type="EMBL" id="MBB3183347.1"/>
    </source>
</evidence>
<dbReference type="InterPro" id="IPR014782">
    <property type="entry name" value="Peptidase_M1_dom"/>
</dbReference>
<reference evidence="2 3" key="1">
    <citation type="submission" date="2020-08" db="EMBL/GenBank/DDBJ databases">
        <title>Genomic Encyclopedia of Type Strains, Phase III (KMG-III): the genomes of soil and plant-associated and newly described type strains.</title>
        <authorList>
            <person name="Whitman W."/>
        </authorList>
    </citation>
    <scope>NUCLEOTIDE SEQUENCE [LARGE SCALE GENOMIC DNA]</scope>
    <source>
        <strain evidence="2 3">CECT 7341</strain>
    </source>
</reference>
<dbReference type="GO" id="GO:0008270">
    <property type="term" value="F:zinc ion binding"/>
    <property type="evidence" value="ECO:0007669"/>
    <property type="project" value="InterPro"/>
</dbReference>
<evidence type="ECO:0000259" key="1">
    <source>
        <dbReference type="Pfam" id="PF01433"/>
    </source>
</evidence>
<dbReference type="InterPro" id="IPR034015">
    <property type="entry name" value="M1_LTA4H"/>
</dbReference>
<protein>
    <recommendedName>
        <fullName evidence="1">Peptidase M1 membrane alanine aminopeptidase domain-containing protein</fullName>
    </recommendedName>
</protein>
<dbReference type="PANTHER" id="PTHR45726">
    <property type="entry name" value="LEUKOTRIENE A-4 HYDROLASE"/>
    <property type="match status" value="1"/>
</dbReference>
<dbReference type="Proteomes" id="UP000563050">
    <property type="component" value="Unassembled WGS sequence"/>
</dbReference>
<dbReference type="GO" id="GO:0008237">
    <property type="term" value="F:metallopeptidase activity"/>
    <property type="evidence" value="ECO:0007669"/>
    <property type="project" value="InterPro"/>
</dbReference>
<organism evidence="2 3">
    <name type="scientific">Halomonas fontilapidosi</name>
    <dbReference type="NCBI Taxonomy" id="616675"/>
    <lineage>
        <taxon>Bacteria</taxon>
        <taxon>Pseudomonadati</taxon>
        <taxon>Pseudomonadota</taxon>
        <taxon>Gammaproteobacteria</taxon>
        <taxon>Oceanospirillales</taxon>
        <taxon>Halomonadaceae</taxon>
        <taxon>Halomonas</taxon>
    </lineage>
</organism>
<dbReference type="RefSeq" id="WP_183313517.1">
    <property type="nucleotide sequence ID" value="NZ_JACHXQ010000002.1"/>
</dbReference>
<name>A0A7W5GYJ7_9GAMM</name>